<accession>A0A084FU51</accession>
<evidence type="ECO:0000259" key="10">
    <source>
        <dbReference type="PROSITE" id="PS51299"/>
    </source>
</evidence>
<dbReference type="GO" id="GO:0045944">
    <property type="term" value="P:positive regulation of transcription by RNA polymerase II"/>
    <property type="evidence" value="ECO:0007669"/>
    <property type="project" value="TreeGrafter"/>
</dbReference>
<comment type="caution">
    <text evidence="11">The sequence shown here is derived from an EMBL/GenBank/DDBJ whole genome shotgun (WGS) entry which is preliminary data.</text>
</comment>
<feature type="region of interest" description="Disordered" evidence="9">
    <location>
        <begin position="316"/>
        <end position="386"/>
    </location>
</feature>
<dbReference type="SUPFAM" id="SSF54616">
    <property type="entry name" value="DNA-binding domain of Mlu1-box binding protein MBP1"/>
    <property type="match status" value="1"/>
</dbReference>
<evidence type="ECO:0000256" key="9">
    <source>
        <dbReference type="SAM" id="MobiDB-lite"/>
    </source>
</evidence>
<feature type="compositionally biased region" description="Polar residues" evidence="9">
    <location>
        <begin position="376"/>
        <end position="386"/>
    </location>
</feature>
<evidence type="ECO:0000256" key="4">
    <source>
        <dbReference type="ARBA" id="ARBA00023015"/>
    </source>
</evidence>
<dbReference type="KEGG" id="sapo:SAPIO_CDS10609"/>
<feature type="domain" description="HTH APSES-type" evidence="10">
    <location>
        <begin position="197"/>
        <end position="303"/>
    </location>
</feature>
<evidence type="ECO:0000256" key="5">
    <source>
        <dbReference type="ARBA" id="ARBA00023125"/>
    </source>
</evidence>
<dbReference type="GO" id="GO:0003700">
    <property type="term" value="F:DNA-binding transcription factor activity"/>
    <property type="evidence" value="ECO:0007669"/>
    <property type="project" value="TreeGrafter"/>
</dbReference>
<dbReference type="GO" id="GO:0005634">
    <property type="term" value="C:nucleus"/>
    <property type="evidence" value="ECO:0007669"/>
    <property type="project" value="UniProtKB-SubCell"/>
</dbReference>
<keyword evidence="12" id="KW-1185">Reference proteome</keyword>
<dbReference type="EMBL" id="JOWA01000176">
    <property type="protein sequence ID" value="KEZ38613.1"/>
    <property type="molecule type" value="Genomic_DNA"/>
</dbReference>
<dbReference type="Proteomes" id="UP000028545">
    <property type="component" value="Unassembled WGS sequence"/>
</dbReference>
<dbReference type="InterPro" id="IPR029790">
    <property type="entry name" value="EFG1/Phd1/StuA"/>
</dbReference>
<dbReference type="GO" id="GO:0030435">
    <property type="term" value="P:sporulation resulting in formation of a cellular spore"/>
    <property type="evidence" value="ECO:0007669"/>
    <property type="project" value="UniProtKB-KW"/>
</dbReference>
<evidence type="ECO:0000256" key="2">
    <source>
        <dbReference type="ARBA" id="ARBA00007247"/>
    </source>
</evidence>
<comment type="subcellular location">
    <subcellularLocation>
        <location evidence="1">Nucleus</location>
    </subcellularLocation>
</comment>
<feature type="compositionally biased region" description="Low complexity" evidence="9">
    <location>
        <begin position="22"/>
        <end position="46"/>
    </location>
</feature>
<dbReference type="RefSeq" id="XP_016638412.1">
    <property type="nucleotide sequence ID" value="XM_016784172.1"/>
</dbReference>
<feature type="compositionally biased region" description="Polar residues" evidence="9">
    <location>
        <begin position="593"/>
        <end position="607"/>
    </location>
</feature>
<dbReference type="PANTHER" id="PTHR47792:SF1">
    <property type="entry name" value="PROTEIN SOK2-RELATED"/>
    <property type="match status" value="1"/>
</dbReference>
<keyword evidence="5" id="KW-0238">DNA-binding</keyword>
<dbReference type="InterPro" id="IPR036887">
    <property type="entry name" value="HTH_APSES_sf"/>
</dbReference>
<dbReference type="GeneID" id="27719822"/>
<dbReference type="Gene3D" id="3.10.260.10">
    <property type="entry name" value="Transcription regulator HTH, APSES-type DNA-binding domain"/>
    <property type="match status" value="1"/>
</dbReference>
<dbReference type="OrthoDB" id="5407653at2759"/>
<dbReference type="OMA" id="HEAEYTH"/>
<evidence type="ECO:0000256" key="7">
    <source>
        <dbReference type="ARBA" id="ARBA00023242"/>
    </source>
</evidence>
<organism evidence="11 12">
    <name type="scientific">Pseudallescheria apiosperma</name>
    <name type="common">Scedosporium apiospermum</name>
    <dbReference type="NCBI Taxonomy" id="563466"/>
    <lineage>
        <taxon>Eukaryota</taxon>
        <taxon>Fungi</taxon>
        <taxon>Dikarya</taxon>
        <taxon>Ascomycota</taxon>
        <taxon>Pezizomycotina</taxon>
        <taxon>Sordariomycetes</taxon>
        <taxon>Hypocreomycetidae</taxon>
        <taxon>Microascales</taxon>
        <taxon>Microascaceae</taxon>
        <taxon>Scedosporium</taxon>
    </lineage>
</organism>
<dbReference type="VEuPathDB" id="FungiDB:SAPIO_CDS10609"/>
<keyword evidence="7" id="KW-0539">Nucleus</keyword>
<keyword evidence="8" id="KW-0183">Conidiation</keyword>
<evidence type="ECO:0000256" key="6">
    <source>
        <dbReference type="ARBA" id="ARBA00023163"/>
    </source>
</evidence>
<reference evidence="11 12" key="1">
    <citation type="journal article" date="2014" name="Genome Announc.">
        <title>Draft genome sequence of the pathogenic fungus Scedosporium apiospermum.</title>
        <authorList>
            <person name="Vandeputte P."/>
            <person name="Ghamrawi S."/>
            <person name="Rechenmann M."/>
            <person name="Iltis A."/>
            <person name="Giraud S."/>
            <person name="Fleury M."/>
            <person name="Thornton C."/>
            <person name="Delhaes L."/>
            <person name="Meyer W."/>
            <person name="Papon N."/>
            <person name="Bouchara J.P."/>
        </authorList>
    </citation>
    <scope>NUCLEOTIDE SEQUENCE [LARGE SCALE GENOMIC DNA]</scope>
    <source>
        <strain evidence="11 12">IHEM 14462</strain>
    </source>
</reference>
<dbReference type="FunFam" id="3.10.260.10:FF:000003">
    <property type="entry name" value="Ascospore maturation 1 protein"/>
    <property type="match status" value="1"/>
</dbReference>
<feature type="region of interest" description="Disordered" evidence="9">
    <location>
        <begin position="414"/>
        <end position="723"/>
    </location>
</feature>
<dbReference type="SMART" id="SM01252">
    <property type="entry name" value="KilA-N"/>
    <property type="match status" value="1"/>
</dbReference>
<feature type="compositionally biased region" description="Basic and acidic residues" evidence="9">
    <location>
        <begin position="535"/>
        <end position="547"/>
    </location>
</feature>
<dbReference type="GO" id="GO:0043565">
    <property type="term" value="F:sequence-specific DNA binding"/>
    <property type="evidence" value="ECO:0007669"/>
    <property type="project" value="TreeGrafter"/>
</dbReference>
<keyword evidence="6" id="KW-0804">Transcription</keyword>
<evidence type="ECO:0000256" key="8">
    <source>
        <dbReference type="ARBA" id="ARBA00023321"/>
    </source>
</evidence>
<keyword evidence="3" id="KW-0749">Sporulation</keyword>
<feature type="compositionally biased region" description="Polar residues" evidence="9">
    <location>
        <begin position="615"/>
        <end position="635"/>
    </location>
</feature>
<dbReference type="HOGENOM" id="CLU_016460_0_0_1"/>
<name>A0A084FU51_PSEDA</name>
<feature type="region of interest" description="Disordered" evidence="9">
    <location>
        <begin position="1"/>
        <end position="74"/>
    </location>
</feature>
<feature type="compositionally biased region" description="Polar residues" evidence="9">
    <location>
        <begin position="512"/>
        <end position="523"/>
    </location>
</feature>
<dbReference type="PROSITE" id="PS51299">
    <property type="entry name" value="HTH_APSES"/>
    <property type="match status" value="1"/>
</dbReference>
<feature type="compositionally biased region" description="Pro residues" evidence="9">
    <location>
        <begin position="115"/>
        <end position="131"/>
    </location>
</feature>
<dbReference type="InterPro" id="IPR018004">
    <property type="entry name" value="KilA/APSES_HTH"/>
</dbReference>
<protein>
    <submittedName>
        <fullName evidence="11">Cell pattern formation-associated protein stuA</fullName>
    </submittedName>
</protein>
<dbReference type="AlphaFoldDB" id="A0A084FU51"/>
<sequence length="723" mass="77154">MSSEKLPSLPLPYPQATYSSGTTSPRVSSIASSVSSHGSRSSFTSVASSNGPKTPSPTLPITSSIPGQQYDHYPAMSQAPQDMYYPQHMSAGQAAPPQTVTSGAMSHYTHQQPPLLQPGPAQYPPPPPAPYPHQYGYAGGLTSPPTAHPVSGNMGSSGLLPPPAPLPGIPGQAAAMQNQYTGFDTTGQIAPPGMKPRVTATLWEDEGSLCYQVEARGICVARREDNHMINGTKLLNVAGMTRGRRDGILKSEKVRHVVKIGPMHLKGVWIPFERALDFANKEKITELLYPLFVHNIGALLYHPTNQTRTSQVMAAAERRKQEQSQLRGPQPTPPGLPSIQQHHHAMGLSGPQPPLPSQTMTRPTLERAHTFPTPPTSASSVMGSMAPSDNFQWAQQQGMSATQGTHSMSIETGLSNARSMPNTPATTPPGTSMQTMQPYPSATQSYDTSRQMYNHSSTQQSPYQTAPPAPQDRSLYGQPPTYVKSEMAPPSSRPAGPVSSTEQADNKPPNGILQSDQSGQTVSHVPHAAGEDEQDHDHEAEYTHDSSYDANRASYNYPAPAVGSMPGDHSHIAPEMTGSPSHPPASGRATPRSAAQPQSYYPQQTGYASPPRVPSASNNVYTVMNNDRGTASNGPNDVYAPQADMGASMPNGYGSQPPVMNGASGGLKRQRDDDDVPRPSSGGPGMGGLDLKRRKTMIDSTVPPPTYEAMNRPGSAISAQRRR</sequence>
<evidence type="ECO:0000313" key="12">
    <source>
        <dbReference type="Proteomes" id="UP000028545"/>
    </source>
</evidence>
<feature type="compositionally biased region" description="Polar residues" evidence="9">
    <location>
        <begin position="414"/>
        <end position="464"/>
    </location>
</feature>
<evidence type="ECO:0000256" key="3">
    <source>
        <dbReference type="ARBA" id="ARBA00022969"/>
    </source>
</evidence>
<dbReference type="InterPro" id="IPR003163">
    <property type="entry name" value="Tscrpt_reg_HTH_APSES-type"/>
</dbReference>
<evidence type="ECO:0000313" key="11">
    <source>
        <dbReference type="EMBL" id="KEZ38613.1"/>
    </source>
</evidence>
<comment type="similarity">
    <text evidence="2">Belongs to the EFG1/PHD1/stuA family.</text>
</comment>
<keyword evidence="4" id="KW-0805">Transcription regulation</keyword>
<dbReference type="Pfam" id="PF04383">
    <property type="entry name" value="KilA-N"/>
    <property type="match status" value="1"/>
</dbReference>
<evidence type="ECO:0000256" key="1">
    <source>
        <dbReference type="ARBA" id="ARBA00004123"/>
    </source>
</evidence>
<gene>
    <name evidence="11" type="ORF">SAPIO_CDS10609</name>
</gene>
<dbReference type="PANTHER" id="PTHR47792">
    <property type="entry name" value="PROTEIN SOK2-RELATED"/>
    <property type="match status" value="1"/>
</dbReference>
<dbReference type="GO" id="GO:0048315">
    <property type="term" value="P:conidium formation"/>
    <property type="evidence" value="ECO:0007669"/>
    <property type="project" value="UniProtKB-KW"/>
</dbReference>
<proteinExistence type="inferred from homology"/>
<feature type="region of interest" description="Disordered" evidence="9">
    <location>
        <begin position="89"/>
        <end position="165"/>
    </location>
</feature>